<reference evidence="2" key="1">
    <citation type="submission" date="2016-10" db="EMBL/GenBank/DDBJ databases">
        <authorList>
            <person name="Varghese N."/>
            <person name="Submissions S."/>
        </authorList>
    </citation>
    <scope>NUCLEOTIDE SEQUENCE [LARGE SCALE GENOMIC DNA]</scope>
    <source>
        <strain evidence="2">DSM 241</strain>
    </source>
</reference>
<evidence type="ECO:0000313" key="1">
    <source>
        <dbReference type="EMBL" id="SEK20649.1"/>
    </source>
</evidence>
<organism evidence="1 2">
    <name type="scientific">Ectothiorhodospira marina</name>
    <dbReference type="NCBI Taxonomy" id="1396821"/>
    <lineage>
        <taxon>Bacteria</taxon>
        <taxon>Pseudomonadati</taxon>
        <taxon>Pseudomonadota</taxon>
        <taxon>Gammaproteobacteria</taxon>
        <taxon>Chromatiales</taxon>
        <taxon>Ectothiorhodospiraceae</taxon>
        <taxon>Ectothiorhodospira</taxon>
    </lineage>
</organism>
<dbReference type="AlphaFoldDB" id="A0A1H7F3G0"/>
<dbReference type="Proteomes" id="UP000199256">
    <property type="component" value="Unassembled WGS sequence"/>
</dbReference>
<name>A0A1H7F3G0_9GAMM</name>
<dbReference type="Pfam" id="PF07103">
    <property type="entry name" value="DUF1365"/>
    <property type="match status" value="1"/>
</dbReference>
<evidence type="ECO:0000313" key="2">
    <source>
        <dbReference type="Proteomes" id="UP000199256"/>
    </source>
</evidence>
<proteinExistence type="predicted"/>
<evidence type="ECO:0008006" key="3">
    <source>
        <dbReference type="Google" id="ProtNLM"/>
    </source>
</evidence>
<dbReference type="InterPro" id="IPR010775">
    <property type="entry name" value="DUF1365"/>
</dbReference>
<dbReference type="PANTHER" id="PTHR33973">
    <property type="entry name" value="OS07G0153300 PROTEIN"/>
    <property type="match status" value="1"/>
</dbReference>
<dbReference type="EMBL" id="FOAA01000001">
    <property type="protein sequence ID" value="SEK20649.1"/>
    <property type="molecule type" value="Genomic_DNA"/>
</dbReference>
<dbReference type="STRING" id="1396821.SAMN05444515_101103"/>
<accession>A0A1H7F3G0</accession>
<sequence length="269" mass="30935">MNASDEDSGTPSGLMDIVDGRLYRTRVMHRRLFPVDYRFIYRVFSLVVDVDQMDALDRRLRIFSVNRFNLLSLDDRDHGARDGTPLRPWADAELARKGVDLEGGRIFLLAFPRVLGYVFNPLSLWYCLHRDGSPRAIICEVSNTLGDCHHYVLHNDGQPLAWPVRANQDKLFYVSPFIEMDARYQFRLSEPGQGLSVLIHEYQQSQLMLAASQTGQARPLTDRELLKAVAAMPLMTFKVILGIHWQALKIWWRGGRYYSKPSSSSEEMN</sequence>
<gene>
    <name evidence="1" type="ORF">SAMN05444515_101103</name>
</gene>
<dbReference type="RefSeq" id="WP_425429212.1">
    <property type="nucleotide sequence ID" value="NZ_FOAA01000001.1"/>
</dbReference>
<dbReference type="PANTHER" id="PTHR33973:SF4">
    <property type="entry name" value="OS07G0153300 PROTEIN"/>
    <property type="match status" value="1"/>
</dbReference>
<keyword evidence="2" id="KW-1185">Reference proteome</keyword>
<protein>
    <recommendedName>
        <fullName evidence="3">DUF1365 domain-containing protein</fullName>
    </recommendedName>
</protein>